<evidence type="ECO:0000313" key="2">
    <source>
        <dbReference type="Proteomes" id="UP001224775"/>
    </source>
</evidence>
<accession>A0AAD8Y436</accession>
<organism evidence="1 2">
    <name type="scientific">Skeletonema marinoi</name>
    <dbReference type="NCBI Taxonomy" id="267567"/>
    <lineage>
        <taxon>Eukaryota</taxon>
        <taxon>Sar</taxon>
        <taxon>Stramenopiles</taxon>
        <taxon>Ochrophyta</taxon>
        <taxon>Bacillariophyta</taxon>
        <taxon>Coscinodiscophyceae</taxon>
        <taxon>Thalassiosirophycidae</taxon>
        <taxon>Thalassiosirales</taxon>
        <taxon>Skeletonemataceae</taxon>
        <taxon>Skeletonema</taxon>
        <taxon>Skeletonema marinoi-dohrnii complex</taxon>
    </lineage>
</organism>
<comment type="caution">
    <text evidence="1">The sequence shown here is derived from an EMBL/GenBank/DDBJ whole genome shotgun (WGS) entry which is preliminary data.</text>
</comment>
<dbReference type="EMBL" id="JATAAI010000018">
    <property type="protein sequence ID" value="KAK1739326.1"/>
    <property type="molecule type" value="Genomic_DNA"/>
</dbReference>
<dbReference type="Proteomes" id="UP001224775">
    <property type="component" value="Unassembled WGS sequence"/>
</dbReference>
<keyword evidence="2" id="KW-1185">Reference proteome</keyword>
<sequence length="442" mass="49696">MLLKRGGERKERVADAMKLVAPAFCGDASVWCNNTDQRRVNESTLGNDADSLQIFLATITKCNPQRAGDALLRLLQRPTCSDVKDVVWNAASCECEGEATLPDRIIAGIKEAIEHHTNSKGGTRTTAAETFVKNAVTACVWAIVKDGDDVSQKKLINLLGTTKNQIKAAVTVARELIEKKTFITELERAQRSDYIRDELLPFLLDWLEDDTVTRFDSNQSHVEIEDPMNPGKKLMKHGRTWRMVNKQIQHKTFEKSPQCDNFCRLTGATGVGYTVFRDGVKKFGKLVRDPSPESCVDEKVSGLEHAMESLYLLLRGNDVKTLLEGHKTKPGEVSVDEFTETLRRRSSFKLVASVCCEKVEAHDLHIEKDKPCPKMIPLRCTHGRNGDKDNRCTCCGVQRRLGNIFAKLEGDESIKRKPVTVMEWKEARRQGHKKARTIRSES</sequence>
<gene>
    <name evidence="1" type="ORF">QTG54_009869</name>
</gene>
<dbReference type="AlphaFoldDB" id="A0AAD8Y436"/>
<reference evidence="1" key="1">
    <citation type="submission" date="2023-06" db="EMBL/GenBank/DDBJ databases">
        <title>Survivors Of The Sea: Transcriptome response of Skeletonema marinoi to long-term dormancy.</title>
        <authorList>
            <person name="Pinder M.I.M."/>
            <person name="Kourtchenko O."/>
            <person name="Robertson E.K."/>
            <person name="Larsson T."/>
            <person name="Maumus F."/>
            <person name="Osuna-Cruz C.M."/>
            <person name="Vancaester E."/>
            <person name="Stenow R."/>
            <person name="Vandepoele K."/>
            <person name="Ploug H."/>
            <person name="Bruchert V."/>
            <person name="Godhe A."/>
            <person name="Topel M."/>
        </authorList>
    </citation>
    <scope>NUCLEOTIDE SEQUENCE</scope>
    <source>
        <strain evidence="1">R05AC</strain>
    </source>
</reference>
<proteinExistence type="predicted"/>
<evidence type="ECO:0000313" key="1">
    <source>
        <dbReference type="EMBL" id="KAK1739326.1"/>
    </source>
</evidence>
<protein>
    <submittedName>
        <fullName evidence="1">Uncharacterized protein</fullName>
    </submittedName>
</protein>
<name>A0AAD8Y436_9STRA</name>